<comment type="pathway">
    <text evidence="2 8">Cofactor biosynthesis; biotin biosynthesis.</text>
</comment>
<gene>
    <name evidence="8" type="primary">bioC</name>
    <name evidence="10" type="ORF">CleRT_12120</name>
</gene>
<comment type="similarity">
    <text evidence="8">Belongs to the methyltransferase superfamily.</text>
</comment>
<evidence type="ECO:0000256" key="7">
    <source>
        <dbReference type="ARBA" id="ARBA00022756"/>
    </source>
</evidence>
<dbReference type="HAMAP" id="MF_00835">
    <property type="entry name" value="BioC"/>
    <property type="match status" value="1"/>
</dbReference>
<dbReference type="CDD" id="cd02440">
    <property type="entry name" value="AdoMet_MTases"/>
    <property type="match status" value="1"/>
</dbReference>
<accession>A0ABN4HRC5</accession>
<sequence>MKQEPFSIDSQAVAKALEAAAKTYGEGGEIPGAIADRLLERLDFIRLNPLRVVDFGSRMGHTTRALLKRYKKANIISFHFSVSLLNRAKDGFWRRHPKMVVGEYTLLPFMDQSVDLIFSNLTFQWSFDLQKTLQECQRILRPGGLLLFSTVGPDTLKELRASFSDEKRHVHTFYDMHDIGDMLIHLHFVDPVMDMEYLSVRYSSVLQLMADLKAIGAHNAAQDRSRGLMGRNQWHQMLKAYEKWRDENRAIPATIEVIYGHALGSEVASFQSDQEQEVLIPVSHIKRRPNNGKS</sequence>
<evidence type="ECO:0000256" key="4">
    <source>
        <dbReference type="ARBA" id="ARBA00022603"/>
    </source>
</evidence>
<evidence type="ECO:0000256" key="5">
    <source>
        <dbReference type="ARBA" id="ARBA00022679"/>
    </source>
</evidence>
<dbReference type="EMBL" id="CP011126">
    <property type="protein sequence ID" value="AKQ33821.1"/>
    <property type="molecule type" value="Genomic_DNA"/>
</dbReference>
<keyword evidence="4 8" id="KW-0489">Methyltransferase</keyword>
<dbReference type="PANTHER" id="PTHR13090">
    <property type="entry name" value="ARGININE-HYDROXYLASE NDUFAF5, MITOCHONDRIAL"/>
    <property type="match status" value="1"/>
</dbReference>
<evidence type="ECO:0000259" key="9">
    <source>
        <dbReference type="Pfam" id="PF08241"/>
    </source>
</evidence>
<dbReference type="RefSeq" id="WP_048875477.1">
    <property type="nucleotide sequence ID" value="NZ_CP011126.1"/>
</dbReference>
<dbReference type="Pfam" id="PF08241">
    <property type="entry name" value="Methyltransf_11"/>
    <property type="match status" value="1"/>
</dbReference>
<evidence type="ECO:0000256" key="6">
    <source>
        <dbReference type="ARBA" id="ARBA00022691"/>
    </source>
</evidence>
<dbReference type="InterPro" id="IPR011814">
    <property type="entry name" value="BioC"/>
</dbReference>
<evidence type="ECO:0000313" key="10">
    <source>
        <dbReference type="EMBL" id="AKQ33821.1"/>
    </source>
</evidence>
<feature type="domain" description="Methyltransferase type 11" evidence="9">
    <location>
        <begin position="53"/>
        <end position="148"/>
    </location>
</feature>
<reference evidence="10 11" key="1">
    <citation type="journal article" date="2015" name="Genome Biol. Evol.">
        <title>Distinctive Genome Reduction Rates Revealed by Genomic Analyses of Two Coxiella-Like Endosymbionts in Ticks.</title>
        <authorList>
            <person name="Gottlieb Y."/>
            <person name="Lalzar I."/>
            <person name="Klasson L."/>
        </authorList>
    </citation>
    <scope>NUCLEOTIDE SEQUENCE [LARGE SCALE GENOMIC DNA]</scope>
    <source>
        <strain evidence="10 11">CRt</strain>
    </source>
</reference>
<dbReference type="SUPFAM" id="SSF53335">
    <property type="entry name" value="S-adenosyl-L-methionine-dependent methyltransferases"/>
    <property type="match status" value="1"/>
</dbReference>
<evidence type="ECO:0000313" key="11">
    <source>
        <dbReference type="Proteomes" id="UP000063965"/>
    </source>
</evidence>
<evidence type="ECO:0000256" key="8">
    <source>
        <dbReference type="HAMAP-Rule" id="MF_00835"/>
    </source>
</evidence>
<comment type="catalytic activity">
    <reaction evidence="1 8">
        <text>malonyl-[ACP] + S-adenosyl-L-methionine = malonyl-[ACP] methyl ester + S-adenosyl-L-homocysteine</text>
        <dbReference type="Rhea" id="RHEA:17105"/>
        <dbReference type="Rhea" id="RHEA-COMP:9623"/>
        <dbReference type="Rhea" id="RHEA-COMP:9954"/>
        <dbReference type="ChEBI" id="CHEBI:57856"/>
        <dbReference type="ChEBI" id="CHEBI:59789"/>
        <dbReference type="ChEBI" id="CHEBI:78449"/>
        <dbReference type="ChEBI" id="CHEBI:78845"/>
        <dbReference type="EC" id="2.1.1.197"/>
    </reaction>
</comment>
<dbReference type="Proteomes" id="UP000063965">
    <property type="component" value="Chromosome"/>
</dbReference>
<dbReference type="InterPro" id="IPR029063">
    <property type="entry name" value="SAM-dependent_MTases_sf"/>
</dbReference>
<protein>
    <recommendedName>
        <fullName evidence="3 8">Malonyl-[acyl-carrier protein] O-methyltransferase</fullName>
        <shortName evidence="8">Malonyl-ACP O-methyltransferase</shortName>
        <ecNumber evidence="3 8">2.1.1.197</ecNumber>
    </recommendedName>
    <alternativeName>
        <fullName evidence="8">Biotin synthesis protein BioC</fullName>
    </alternativeName>
</protein>
<dbReference type="InterPro" id="IPR013216">
    <property type="entry name" value="Methyltransf_11"/>
</dbReference>
<evidence type="ECO:0000256" key="3">
    <source>
        <dbReference type="ARBA" id="ARBA00012327"/>
    </source>
</evidence>
<evidence type="ECO:0000256" key="2">
    <source>
        <dbReference type="ARBA" id="ARBA00004746"/>
    </source>
</evidence>
<evidence type="ECO:0000256" key="1">
    <source>
        <dbReference type="ARBA" id="ARBA00000852"/>
    </source>
</evidence>
<name>A0ABN4HRC5_9COXI</name>
<organism evidence="10 11">
    <name type="scientific">Candidatus Coxiella mudrowiae</name>
    <dbReference type="NCBI Taxonomy" id="2054173"/>
    <lineage>
        <taxon>Bacteria</taxon>
        <taxon>Pseudomonadati</taxon>
        <taxon>Pseudomonadota</taxon>
        <taxon>Gammaproteobacteria</taxon>
        <taxon>Legionellales</taxon>
        <taxon>Coxiellaceae</taxon>
        <taxon>Coxiella</taxon>
    </lineage>
</organism>
<comment type="function">
    <text evidence="8">Converts the free carboxyl group of a malonyl-thioester to its methyl ester by transfer of a methyl group from S-adenosyl-L-methionine (SAM). It allows to synthesize pimeloyl-ACP via the fatty acid synthetic pathway.</text>
</comment>
<dbReference type="EC" id="2.1.1.197" evidence="3 8"/>
<dbReference type="PANTHER" id="PTHR13090:SF1">
    <property type="entry name" value="ARGININE-HYDROXYLASE NDUFAF5, MITOCHONDRIAL"/>
    <property type="match status" value="1"/>
</dbReference>
<dbReference type="InterPro" id="IPR050602">
    <property type="entry name" value="Malonyl-ACP_OMT"/>
</dbReference>
<keyword evidence="11" id="KW-1185">Reference proteome</keyword>
<keyword evidence="6 8" id="KW-0949">S-adenosyl-L-methionine</keyword>
<keyword evidence="7 8" id="KW-0093">Biotin biosynthesis</keyword>
<dbReference type="Gene3D" id="3.40.50.150">
    <property type="entry name" value="Vaccinia Virus protein VP39"/>
    <property type="match status" value="1"/>
</dbReference>
<keyword evidence="5 8" id="KW-0808">Transferase</keyword>
<proteinExistence type="inferred from homology"/>